<name>A0A0A9GY81_ARUDO</name>
<proteinExistence type="predicted"/>
<sequence>MTIIPSPHEKIAGIRKLMYLVYTLIAV</sequence>
<accession>A0A0A9GY81</accession>
<dbReference type="AlphaFoldDB" id="A0A0A9GY81"/>
<dbReference type="EMBL" id="GBRH01172363">
    <property type="protein sequence ID" value="JAE25533.1"/>
    <property type="molecule type" value="Transcribed_RNA"/>
</dbReference>
<organism evidence="1">
    <name type="scientific">Arundo donax</name>
    <name type="common">Giant reed</name>
    <name type="synonym">Donax arundinaceus</name>
    <dbReference type="NCBI Taxonomy" id="35708"/>
    <lineage>
        <taxon>Eukaryota</taxon>
        <taxon>Viridiplantae</taxon>
        <taxon>Streptophyta</taxon>
        <taxon>Embryophyta</taxon>
        <taxon>Tracheophyta</taxon>
        <taxon>Spermatophyta</taxon>
        <taxon>Magnoliopsida</taxon>
        <taxon>Liliopsida</taxon>
        <taxon>Poales</taxon>
        <taxon>Poaceae</taxon>
        <taxon>PACMAD clade</taxon>
        <taxon>Arundinoideae</taxon>
        <taxon>Arundineae</taxon>
        <taxon>Arundo</taxon>
    </lineage>
</organism>
<protein>
    <submittedName>
        <fullName evidence="1">Uncharacterized protein</fullName>
    </submittedName>
</protein>
<evidence type="ECO:0000313" key="1">
    <source>
        <dbReference type="EMBL" id="JAE25533.1"/>
    </source>
</evidence>
<reference evidence="1" key="1">
    <citation type="submission" date="2014-09" db="EMBL/GenBank/DDBJ databases">
        <authorList>
            <person name="Magalhaes I.L.F."/>
            <person name="Oliveira U."/>
            <person name="Santos F.R."/>
            <person name="Vidigal T.H.D.A."/>
            <person name="Brescovit A.D."/>
            <person name="Santos A.J."/>
        </authorList>
    </citation>
    <scope>NUCLEOTIDE SEQUENCE</scope>
    <source>
        <tissue evidence="1">Shoot tissue taken approximately 20 cm above the soil surface</tissue>
    </source>
</reference>
<reference evidence="1" key="2">
    <citation type="journal article" date="2015" name="Data Brief">
        <title>Shoot transcriptome of the giant reed, Arundo donax.</title>
        <authorList>
            <person name="Barrero R.A."/>
            <person name="Guerrero F.D."/>
            <person name="Moolhuijzen P."/>
            <person name="Goolsby J.A."/>
            <person name="Tidwell J."/>
            <person name="Bellgard S.E."/>
            <person name="Bellgard M.I."/>
        </authorList>
    </citation>
    <scope>NUCLEOTIDE SEQUENCE</scope>
    <source>
        <tissue evidence="1">Shoot tissue taken approximately 20 cm above the soil surface</tissue>
    </source>
</reference>